<dbReference type="Proteomes" id="UP000663841">
    <property type="component" value="Unassembled WGS sequence"/>
</dbReference>
<proteinExistence type="predicted"/>
<organism evidence="2 3">
    <name type="scientific">Rhizoctonia solani</name>
    <dbReference type="NCBI Taxonomy" id="456999"/>
    <lineage>
        <taxon>Eukaryota</taxon>
        <taxon>Fungi</taxon>
        <taxon>Dikarya</taxon>
        <taxon>Basidiomycota</taxon>
        <taxon>Agaricomycotina</taxon>
        <taxon>Agaricomycetes</taxon>
        <taxon>Cantharellales</taxon>
        <taxon>Ceratobasidiaceae</taxon>
        <taxon>Rhizoctonia</taxon>
    </lineage>
</organism>
<gene>
    <name evidence="2" type="ORF">RDB_LOCUS146269</name>
</gene>
<dbReference type="PROSITE" id="PS50053">
    <property type="entry name" value="UBIQUITIN_2"/>
    <property type="match status" value="1"/>
</dbReference>
<dbReference type="SUPFAM" id="SSF54236">
    <property type="entry name" value="Ubiquitin-like"/>
    <property type="match status" value="1"/>
</dbReference>
<evidence type="ECO:0000313" key="3">
    <source>
        <dbReference type="Proteomes" id="UP000663841"/>
    </source>
</evidence>
<dbReference type="AlphaFoldDB" id="A0A8H3BLW7"/>
<evidence type="ECO:0000313" key="2">
    <source>
        <dbReference type="EMBL" id="CAE6458892.1"/>
    </source>
</evidence>
<evidence type="ECO:0000259" key="1">
    <source>
        <dbReference type="PROSITE" id="PS50053"/>
    </source>
</evidence>
<sequence length="423" mass="47716">MYANTNNVWRTVAPRFPLESKQNKSPFIAVEYSSRKVAILRSTSYMNTIASIKKAFGELQQIANQRIQLFVKIDQIDDLVQVIEELWTELVPFLSLLTVAKTEAIEPLFDNHIQVRVKPELGMEQTFNVTLMCTLPSLRSMVQERMPHGPRGNDFSLFYDGRLMTGTGALVSYGVEDGCEIQARRGQRVEKPVIYLFSPSPLQKVHVDLSLVRGWHFSAIYPHTPITSPPDNSFGEAISWTVDTRSDGSLFDQLTNREVAYLFWEAHTKPGPFISPPTTPSAELAGFDPARPIVLPSHSALLPFSKVTGYIDDALLAMRLHAEARTSFITYWLPNLSKHSHIALRFLPQDQYEAAAPLHVTPVPEIVTRVFMLFMGVQESDLGSWKSARIPAQEWSRVIGVDTEKAKDVTLFRVLEWGGMEIQ</sequence>
<feature type="domain" description="Ubiquitin-like" evidence="1">
    <location>
        <begin position="113"/>
        <end position="181"/>
    </location>
</feature>
<reference evidence="2" key="1">
    <citation type="submission" date="2021-01" db="EMBL/GenBank/DDBJ databases">
        <authorList>
            <person name="Kaushik A."/>
        </authorList>
    </citation>
    <scope>NUCLEOTIDE SEQUENCE</scope>
    <source>
        <strain evidence="2">AG3-T5</strain>
    </source>
</reference>
<accession>A0A8H3BLW7</accession>
<dbReference type="CDD" id="cd17039">
    <property type="entry name" value="Ubl_ubiquitin_like"/>
    <property type="match status" value="1"/>
</dbReference>
<protein>
    <recommendedName>
        <fullName evidence="1">Ubiquitin-like domain-containing protein</fullName>
    </recommendedName>
</protein>
<dbReference type="InterPro" id="IPR000626">
    <property type="entry name" value="Ubiquitin-like_dom"/>
</dbReference>
<comment type="caution">
    <text evidence="2">The sequence shown here is derived from an EMBL/GenBank/DDBJ whole genome shotgun (WGS) entry which is preliminary data.</text>
</comment>
<dbReference type="EMBL" id="CAJMWW010000225">
    <property type="protein sequence ID" value="CAE6458892.1"/>
    <property type="molecule type" value="Genomic_DNA"/>
</dbReference>
<name>A0A8H3BLW7_9AGAM</name>
<dbReference type="InterPro" id="IPR029071">
    <property type="entry name" value="Ubiquitin-like_domsf"/>
</dbReference>